<reference evidence="8 9" key="1">
    <citation type="submission" date="2023-01" db="EMBL/GenBank/DDBJ databases">
        <authorList>
            <person name="Whitehead M."/>
        </authorList>
    </citation>
    <scope>NUCLEOTIDE SEQUENCE [LARGE SCALE GENOMIC DNA]</scope>
</reference>
<dbReference type="SMART" id="SM00717">
    <property type="entry name" value="SANT"/>
    <property type="match status" value="1"/>
</dbReference>
<evidence type="ECO:0000259" key="7">
    <source>
        <dbReference type="SMART" id="SM00717"/>
    </source>
</evidence>
<evidence type="ECO:0000256" key="4">
    <source>
        <dbReference type="ARBA" id="ARBA00023163"/>
    </source>
</evidence>
<dbReference type="PANTHER" id="PTHR21411">
    <property type="entry name" value="APONTIC"/>
    <property type="match status" value="1"/>
</dbReference>
<dbReference type="EMBL" id="CARXXK010001306">
    <property type="protein sequence ID" value="CAI6375318.1"/>
    <property type="molecule type" value="Genomic_DNA"/>
</dbReference>
<comment type="caution">
    <text evidence="8">The sequence shown here is derived from an EMBL/GenBank/DDBJ whole genome shotgun (WGS) entry which is preliminary data.</text>
</comment>
<comment type="subunit">
    <text evidence="1">Self-associates forming complexes of several hundred monomers.</text>
</comment>
<evidence type="ECO:0000256" key="3">
    <source>
        <dbReference type="ARBA" id="ARBA00023015"/>
    </source>
</evidence>
<dbReference type="PANTHER" id="PTHR21411:SF0">
    <property type="entry name" value="REGULATORY PROTEIN ZESTE"/>
    <property type="match status" value="1"/>
</dbReference>
<organism evidence="8 9">
    <name type="scientific">Macrosiphum euphorbiae</name>
    <name type="common">potato aphid</name>
    <dbReference type="NCBI Taxonomy" id="13131"/>
    <lineage>
        <taxon>Eukaryota</taxon>
        <taxon>Metazoa</taxon>
        <taxon>Ecdysozoa</taxon>
        <taxon>Arthropoda</taxon>
        <taxon>Hexapoda</taxon>
        <taxon>Insecta</taxon>
        <taxon>Pterygota</taxon>
        <taxon>Neoptera</taxon>
        <taxon>Paraneoptera</taxon>
        <taxon>Hemiptera</taxon>
        <taxon>Sternorrhyncha</taxon>
        <taxon>Aphidomorpha</taxon>
        <taxon>Aphidoidea</taxon>
        <taxon>Aphididae</taxon>
        <taxon>Macrosiphini</taxon>
        <taxon>Macrosiphum</taxon>
    </lineage>
</organism>
<dbReference type="AlphaFoldDB" id="A0AAV0Y5X6"/>
<evidence type="ECO:0000256" key="2">
    <source>
        <dbReference type="ARBA" id="ARBA00016807"/>
    </source>
</evidence>
<evidence type="ECO:0000256" key="5">
    <source>
        <dbReference type="ARBA" id="ARBA00025466"/>
    </source>
</evidence>
<feature type="coiled-coil region" evidence="6">
    <location>
        <begin position="20"/>
        <end position="47"/>
    </location>
</feature>
<evidence type="ECO:0000256" key="6">
    <source>
        <dbReference type="SAM" id="Coils"/>
    </source>
</evidence>
<evidence type="ECO:0000313" key="9">
    <source>
        <dbReference type="Proteomes" id="UP001160148"/>
    </source>
</evidence>
<accession>A0AAV0Y5X6</accession>
<keyword evidence="6" id="KW-0175">Coiled coil</keyword>
<name>A0AAV0Y5X6_9HEMI</name>
<keyword evidence="9" id="KW-1185">Reference proteome</keyword>
<sequence length="138" mass="16105">MSDIKNKEKSRSKNFASDEVNRLISLVEKYKNIIENKETDSETWKQKDKCWQVIQKEFSVNVTSDFRSVKTLKDKYNGLKKCARKEYAEERKELFKTGGGEKRVVKISDISQRIHKLISISITGNPSEFDNDQVLKKL</sequence>
<comment type="function">
    <text evidence="5">Involved in transvection phenomena (= synapsis-dependent gene expression), where the synaptic pairing of chromosomes carrying genes with which zeste interacts influences the expression of these genes. Zeste binds to DNA and stimulates transcription from a nearby promoter.</text>
</comment>
<keyword evidence="3" id="KW-0805">Transcription regulation</keyword>
<dbReference type="InterPro" id="IPR028002">
    <property type="entry name" value="Myb_DNA-bind_5"/>
</dbReference>
<dbReference type="InterPro" id="IPR001005">
    <property type="entry name" value="SANT/Myb"/>
</dbReference>
<evidence type="ECO:0000313" key="8">
    <source>
        <dbReference type="EMBL" id="CAI6375318.1"/>
    </source>
</evidence>
<dbReference type="Proteomes" id="UP001160148">
    <property type="component" value="Unassembled WGS sequence"/>
</dbReference>
<evidence type="ECO:0000256" key="1">
    <source>
        <dbReference type="ARBA" id="ARBA00011764"/>
    </source>
</evidence>
<keyword evidence="4" id="KW-0804">Transcription</keyword>
<protein>
    <recommendedName>
        <fullName evidence="2">Regulatory protein zeste</fullName>
    </recommendedName>
</protein>
<dbReference type="Pfam" id="PF13873">
    <property type="entry name" value="Myb_DNA-bind_5"/>
    <property type="match status" value="1"/>
</dbReference>
<proteinExistence type="predicted"/>
<feature type="domain" description="Myb-like" evidence="7">
    <location>
        <begin position="11"/>
        <end position="82"/>
    </location>
</feature>
<gene>
    <name evidence="8" type="ORF">MEUPH1_LOCUS28836</name>
</gene>